<comment type="caution">
    <text evidence="1">The sequence shown here is derived from an EMBL/GenBank/DDBJ whole genome shotgun (WGS) entry which is preliminary data.</text>
</comment>
<protein>
    <submittedName>
        <fullName evidence="1">Uncharacterized protein</fullName>
    </submittedName>
</protein>
<evidence type="ECO:0000313" key="1">
    <source>
        <dbReference type="EMBL" id="EYC43647.1"/>
    </source>
</evidence>
<evidence type="ECO:0000313" key="2">
    <source>
        <dbReference type="Proteomes" id="UP000024635"/>
    </source>
</evidence>
<name>A0A016WWL5_9BILA</name>
<dbReference type="Proteomes" id="UP000024635">
    <property type="component" value="Unassembled WGS sequence"/>
</dbReference>
<organism evidence="1 2">
    <name type="scientific">Ancylostoma ceylanicum</name>
    <dbReference type="NCBI Taxonomy" id="53326"/>
    <lineage>
        <taxon>Eukaryota</taxon>
        <taxon>Metazoa</taxon>
        <taxon>Ecdysozoa</taxon>
        <taxon>Nematoda</taxon>
        <taxon>Chromadorea</taxon>
        <taxon>Rhabditida</taxon>
        <taxon>Rhabditina</taxon>
        <taxon>Rhabditomorpha</taxon>
        <taxon>Strongyloidea</taxon>
        <taxon>Ancylostomatidae</taxon>
        <taxon>Ancylostomatinae</taxon>
        <taxon>Ancylostoma</taxon>
    </lineage>
</organism>
<accession>A0A016WWL5</accession>
<proteinExistence type="predicted"/>
<keyword evidence="2" id="KW-1185">Reference proteome</keyword>
<reference evidence="2" key="1">
    <citation type="journal article" date="2015" name="Nat. Genet.">
        <title>The genome and transcriptome of the zoonotic hookworm Ancylostoma ceylanicum identify infection-specific gene families.</title>
        <authorList>
            <person name="Schwarz E.M."/>
            <person name="Hu Y."/>
            <person name="Antoshechkin I."/>
            <person name="Miller M.M."/>
            <person name="Sternberg P.W."/>
            <person name="Aroian R.V."/>
        </authorList>
    </citation>
    <scope>NUCLEOTIDE SEQUENCE</scope>
    <source>
        <strain evidence="2">HY135</strain>
    </source>
</reference>
<sequence>MGGAEGRAVVTRGPLSEKMLGRKGKEANFGLKDLWMNDLTAAEDIATEKVSIDRFTRTVQKLALLILHSSGEAIY</sequence>
<dbReference type="AlphaFoldDB" id="A0A016WWL5"/>
<dbReference type="EMBL" id="JARK01000085">
    <property type="protein sequence ID" value="EYC43647.1"/>
    <property type="molecule type" value="Genomic_DNA"/>
</dbReference>
<gene>
    <name evidence="1" type="primary">Acey_s0485.g2322</name>
    <name evidence="1" type="ORF">Y032_0485g2322</name>
</gene>